<organism evidence="1 2">
    <name type="scientific">Schizopora paradoxa</name>
    <dbReference type="NCBI Taxonomy" id="27342"/>
    <lineage>
        <taxon>Eukaryota</taxon>
        <taxon>Fungi</taxon>
        <taxon>Dikarya</taxon>
        <taxon>Basidiomycota</taxon>
        <taxon>Agaricomycotina</taxon>
        <taxon>Agaricomycetes</taxon>
        <taxon>Hymenochaetales</taxon>
        <taxon>Schizoporaceae</taxon>
        <taxon>Schizopora</taxon>
    </lineage>
</organism>
<proteinExistence type="predicted"/>
<accession>A0A0H2SCD1</accession>
<evidence type="ECO:0000313" key="2">
    <source>
        <dbReference type="Proteomes" id="UP000053477"/>
    </source>
</evidence>
<gene>
    <name evidence="1" type="ORF">SCHPADRAFT_304505</name>
</gene>
<name>A0A0H2SCD1_9AGAM</name>
<reference evidence="1 2" key="1">
    <citation type="submission" date="2015-04" db="EMBL/GenBank/DDBJ databases">
        <title>Complete genome sequence of Schizopora paradoxa KUC8140, a cosmopolitan wood degrader in East Asia.</title>
        <authorList>
            <consortium name="DOE Joint Genome Institute"/>
            <person name="Min B."/>
            <person name="Park H."/>
            <person name="Jang Y."/>
            <person name="Kim J.-J."/>
            <person name="Kim K.H."/>
            <person name="Pangilinan J."/>
            <person name="Lipzen A."/>
            <person name="Riley R."/>
            <person name="Grigoriev I.V."/>
            <person name="Spatafora J.W."/>
            <person name="Choi I.-G."/>
        </authorList>
    </citation>
    <scope>NUCLEOTIDE SEQUENCE [LARGE SCALE GENOMIC DNA]</scope>
    <source>
        <strain evidence="1 2">KUC8140</strain>
    </source>
</reference>
<dbReference type="InParanoid" id="A0A0H2SCD1"/>
<evidence type="ECO:0000313" key="1">
    <source>
        <dbReference type="EMBL" id="KLO14601.1"/>
    </source>
</evidence>
<keyword evidence="2" id="KW-1185">Reference proteome</keyword>
<dbReference type="Proteomes" id="UP000053477">
    <property type="component" value="Unassembled WGS sequence"/>
</dbReference>
<sequence>MDVTPIDGLQICSAVHRVGALWCRSENLPNSTRSTFYTSGPLTEAPERTTIAWRMALYRDISAQSLAPTSHSCAFSLWPIKIFYSHTHASASTLLTYRYDFAIDHEKRLRGARSIVLNLGTRGDLSLIMHHDGCGTLTVSDCLRSCPLTILTAHDCLPTVTCGRQRQSQ</sequence>
<dbReference type="AlphaFoldDB" id="A0A0H2SCD1"/>
<dbReference type="EMBL" id="KQ085941">
    <property type="protein sequence ID" value="KLO14601.1"/>
    <property type="molecule type" value="Genomic_DNA"/>
</dbReference>
<protein>
    <submittedName>
        <fullName evidence="1">Uncharacterized protein</fullName>
    </submittedName>
</protein>